<dbReference type="EMBL" id="OW240914">
    <property type="protein sequence ID" value="CAH2274792.1"/>
    <property type="molecule type" value="Genomic_DNA"/>
</dbReference>
<sequence length="283" mass="32829">MVLQDKYPKDEHSTQTPVHATGAPHNTPKDLVQYSPLKDEGGLGLPDIENYHKAILLTRIYEWSYPHSTKQWIQLENAFFRVPIYMIPWHKSGQTLLLHNPHPTITPTLHMWATLRTHEQISPYPSPLYQITHNLLFQPGDDDKTFKLFHKSAYLTLGNTVEGTGTQHIKPLHTLIQSQTSIQQFQYRQLTHFIQSGPLAYSTNRAQTVFEQYCSNQSIKKKLISMMYAIILSTRPHSLPAFTTTWEKELNIEISLDKWRKKYSVKSTNPQKTREPKKVAIKE</sequence>
<accession>A0AAD1RN56</accession>
<evidence type="ECO:0000313" key="3">
    <source>
        <dbReference type="Proteomes" id="UP001295444"/>
    </source>
</evidence>
<organism evidence="2 3">
    <name type="scientific">Pelobates cultripes</name>
    <name type="common">Western spadefoot toad</name>
    <dbReference type="NCBI Taxonomy" id="61616"/>
    <lineage>
        <taxon>Eukaryota</taxon>
        <taxon>Metazoa</taxon>
        <taxon>Chordata</taxon>
        <taxon>Craniata</taxon>
        <taxon>Vertebrata</taxon>
        <taxon>Euteleostomi</taxon>
        <taxon>Amphibia</taxon>
        <taxon>Batrachia</taxon>
        <taxon>Anura</taxon>
        <taxon>Pelobatoidea</taxon>
        <taxon>Pelobatidae</taxon>
        <taxon>Pelobates</taxon>
    </lineage>
</organism>
<dbReference type="PANTHER" id="PTHR31635:SF196">
    <property type="entry name" value="REVERSE TRANSCRIPTASE DOMAIN-CONTAINING PROTEIN-RELATED"/>
    <property type="match status" value="1"/>
</dbReference>
<evidence type="ECO:0008006" key="4">
    <source>
        <dbReference type="Google" id="ProtNLM"/>
    </source>
</evidence>
<feature type="compositionally biased region" description="Basic and acidic residues" evidence="1">
    <location>
        <begin position="1"/>
        <end position="13"/>
    </location>
</feature>
<evidence type="ECO:0000256" key="1">
    <source>
        <dbReference type="SAM" id="MobiDB-lite"/>
    </source>
</evidence>
<evidence type="ECO:0000313" key="2">
    <source>
        <dbReference type="EMBL" id="CAH2274792.1"/>
    </source>
</evidence>
<gene>
    <name evidence="2" type="ORF">PECUL_23A015274</name>
</gene>
<name>A0AAD1RN56_PELCU</name>
<reference evidence="2" key="1">
    <citation type="submission" date="2022-03" db="EMBL/GenBank/DDBJ databases">
        <authorList>
            <person name="Alioto T."/>
            <person name="Alioto T."/>
            <person name="Gomez Garrido J."/>
        </authorList>
    </citation>
    <scope>NUCLEOTIDE SEQUENCE</scope>
</reference>
<proteinExistence type="predicted"/>
<feature type="region of interest" description="Disordered" evidence="1">
    <location>
        <begin position="1"/>
        <end position="32"/>
    </location>
</feature>
<keyword evidence="3" id="KW-1185">Reference proteome</keyword>
<dbReference type="AlphaFoldDB" id="A0AAD1RN56"/>
<protein>
    <recommendedName>
        <fullName evidence="4">Reverse transcriptase</fullName>
    </recommendedName>
</protein>
<dbReference type="PANTHER" id="PTHR31635">
    <property type="entry name" value="REVERSE TRANSCRIPTASE DOMAIN-CONTAINING PROTEIN-RELATED"/>
    <property type="match status" value="1"/>
</dbReference>
<dbReference type="Proteomes" id="UP001295444">
    <property type="component" value="Chromosome 03"/>
</dbReference>